<sequence>MSSVLAPEVHPGGFSFDNSYRNELLKQKGYVMPKATKTGTTIVGIVYKDGVILGADTRATEDTIVADKNCRKIHYLAKNMYCCGAGTAADTEKTTDMISSQLELHRLNTGRVVPVVTANTLFKQMLFRYMGNISAALVLGGVDPTGPHLYCIYPHGSTDKLPYCTMGSGSLAAMSVFESRWKPGMDEEEGKKLARDAIAAGIFNDLGSGSNVDLCVIRANSVDYLRTYEEANLKGQRHASYKYARGTTAVLKTSVSILEVEETVQQLIDQAMEVST</sequence>
<comment type="subcellular location">
    <subcellularLocation>
        <location evidence="11">Cytoplasm</location>
    </subcellularLocation>
    <subcellularLocation>
        <location evidence="11">Nucleus</location>
    </subcellularLocation>
</comment>
<dbReference type="InterPro" id="IPR000243">
    <property type="entry name" value="Pept_T1A_subB"/>
</dbReference>
<evidence type="ECO:0000256" key="6">
    <source>
        <dbReference type="ARBA" id="ARBA00022942"/>
    </source>
</evidence>
<dbReference type="AlphaFoldDB" id="A0A6M2DKQ8"/>
<dbReference type="PRINTS" id="PR00141">
    <property type="entry name" value="PROTEASOME"/>
</dbReference>
<comment type="subunit">
    <text evidence="11">Component of the proteasome complex.</text>
</comment>
<comment type="similarity">
    <text evidence="11">Belongs to the peptidase T1B family.</text>
</comment>
<evidence type="ECO:0000256" key="9">
    <source>
        <dbReference type="ARBA" id="ARBA00026071"/>
    </source>
</evidence>
<evidence type="ECO:0000256" key="1">
    <source>
        <dbReference type="ARBA" id="ARBA00001198"/>
    </source>
</evidence>
<evidence type="ECO:0000313" key="13">
    <source>
        <dbReference type="EMBL" id="NOV46915.1"/>
    </source>
</evidence>
<dbReference type="PROSITE" id="PS00854">
    <property type="entry name" value="PROTEASOME_BETA_1"/>
    <property type="match status" value="1"/>
</dbReference>
<accession>A0A6M2DKQ8</accession>
<dbReference type="CDD" id="cd03763">
    <property type="entry name" value="proteasome_beta_type_7"/>
    <property type="match status" value="1"/>
</dbReference>
<keyword evidence="2 11" id="KW-0963">Cytoplasm</keyword>
<dbReference type="InterPro" id="IPR024689">
    <property type="entry name" value="Proteasome_bsu_C"/>
</dbReference>
<comment type="subunit">
    <text evidence="9">The 26S proteasome consists of a 20S proteasome core and two 19S regulatory subunits. The 20S proteasome core is composed of 28 subunits that are arranged in four stacked rings, resulting in a barrel-shaped structure. The two end rings are each formed by seven alpha subunits, and the two central rings are each formed by seven beta subunits. The catalytic chamber with the active sites is on the inside of the barrel.</text>
</comment>
<dbReference type="GO" id="GO:0005737">
    <property type="term" value="C:cytoplasm"/>
    <property type="evidence" value="ECO:0007669"/>
    <property type="project" value="UniProtKB-SubCell"/>
</dbReference>
<keyword evidence="6 11" id="KW-0647">Proteasome</keyword>
<keyword evidence="3" id="KW-0645">Protease</keyword>
<dbReference type="GO" id="GO:0005839">
    <property type="term" value="C:proteasome core complex"/>
    <property type="evidence" value="ECO:0007669"/>
    <property type="project" value="InterPro"/>
</dbReference>
<dbReference type="InterPro" id="IPR029055">
    <property type="entry name" value="Ntn_hydrolases_N"/>
</dbReference>
<evidence type="ECO:0000256" key="7">
    <source>
        <dbReference type="ARBA" id="ARBA00023242"/>
    </source>
</evidence>
<feature type="active site" description="Nucleophile" evidence="10">
    <location>
        <position position="40"/>
    </location>
</feature>
<dbReference type="GO" id="GO:0051603">
    <property type="term" value="P:proteolysis involved in protein catabolic process"/>
    <property type="evidence" value="ECO:0007669"/>
    <property type="project" value="InterPro"/>
</dbReference>
<dbReference type="EMBL" id="GIIL01003189">
    <property type="protein sequence ID" value="NOV46915.1"/>
    <property type="molecule type" value="Transcribed_RNA"/>
</dbReference>
<proteinExistence type="inferred from homology"/>
<feature type="domain" description="Proteasome beta subunit C-terminal" evidence="12">
    <location>
        <begin position="231"/>
        <end position="264"/>
    </location>
</feature>
<evidence type="ECO:0000256" key="11">
    <source>
        <dbReference type="RuleBase" id="RU004203"/>
    </source>
</evidence>
<dbReference type="FunFam" id="3.60.20.10:FF:000005">
    <property type="entry name" value="Proteasome subunit beta type-2"/>
    <property type="match status" value="1"/>
</dbReference>
<dbReference type="GO" id="GO:0004298">
    <property type="term" value="F:threonine-type endopeptidase activity"/>
    <property type="evidence" value="ECO:0007669"/>
    <property type="project" value="UniProtKB-KW"/>
</dbReference>
<evidence type="ECO:0000256" key="3">
    <source>
        <dbReference type="ARBA" id="ARBA00022670"/>
    </source>
</evidence>
<comment type="function">
    <text evidence="8">Non-catalytic component of the proteasome, a multicatalytic proteinase complex which is characterized by its ability to cleave peptides with Arg, Phe, Tyr, Leu, and Glu adjacent to the leaving group at neutral or slightly basic pH. The proteasome has an ATP-dependent proteolytic activity.</text>
</comment>
<comment type="function">
    <text evidence="11">Component of the proteasome, a multicatalytic proteinase complex which is characterized by its ability to cleave peptides with Arg, Phe, Tyr, Leu, and Glu adjacent to the leaving group at neutral or slightly basic pH. The proteasome has an ATP-dependent proteolytic activity.</text>
</comment>
<organism evidence="13">
    <name type="scientific">Xenopsylla cheopis</name>
    <name type="common">Oriental rat flea</name>
    <name type="synonym">Pulex cheopis</name>
    <dbReference type="NCBI Taxonomy" id="163159"/>
    <lineage>
        <taxon>Eukaryota</taxon>
        <taxon>Metazoa</taxon>
        <taxon>Ecdysozoa</taxon>
        <taxon>Arthropoda</taxon>
        <taxon>Hexapoda</taxon>
        <taxon>Insecta</taxon>
        <taxon>Pterygota</taxon>
        <taxon>Neoptera</taxon>
        <taxon>Endopterygota</taxon>
        <taxon>Siphonaptera</taxon>
        <taxon>Pulicidae</taxon>
        <taxon>Xenopsyllinae</taxon>
        <taxon>Xenopsylla</taxon>
    </lineage>
</organism>
<reference evidence="13" key="1">
    <citation type="submission" date="2020-03" db="EMBL/GenBank/DDBJ databases">
        <title>Transcriptomic Profiling of the Digestive Tract of the Rat Flea, Xenopsylla cheopis, Following Blood Feeding and Infection with Yersinia pestis.</title>
        <authorList>
            <person name="Bland D.M."/>
            <person name="Martens C.A."/>
            <person name="Virtaneva K."/>
            <person name="Kanakabandi K."/>
            <person name="Long D."/>
            <person name="Rosenke R."/>
            <person name="Saturday G.A."/>
            <person name="Hoyt F.H."/>
            <person name="Bruno D.P."/>
            <person name="Ribeiro J.M.C."/>
            <person name="Hinnebusch J."/>
        </authorList>
    </citation>
    <scope>NUCLEOTIDE SEQUENCE</scope>
</reference>
<keyword evidence="5" id="KW-0378">Hydrolase</keyword>
<evidence type="ECO:0000256" key="5">
    <source>
        <dbReference type="ARBA" id="ARBA00022801"/>
    </source>
</evidence>
<evidence type="ECO:0000256" key="2">
    <source>
        <dbReference type="ARBA" id="ARBA00022490"/>
    </source>
</evidence>
<dbReference type="Gene3D" id="3.60.20.10">
    <property type="entry name" value="Glutamine Phosphoribosylpyrophosphate, subunit 1, domain 1"/>
    <property type="match status" value="1"/>
</dbReference>
<keyword evidence="4" id="KW-0888">Threonine protease</keyword>
<dbReference type="SUPFAM" id="SSF56235">
    <property type="entry name" value="N-terminal nucleophile aminohydrolases (Ntn hydrolases)"/>
    <property type="match status" value="1"/>
</dbReference>
<dbReference type="PANTHER" id="PTHR32194">
    <property type="entry name" value="METALLOPROTEASE TLDD"/>
    <property type="match status" value="1"/>
</dbReference>
<evidence type="ECO:0000256" key="4">
    <source>
        <dbReference type="ARBA" id="ARBA00022698"/>
    </source>
</evidence>
<name>A0A6M2DKQ8_XENCH</name>
<dbReference type="Pfam" id="PF12465">
    <property type="entry name" value="Pr_beta_C"/>
    <property type="match status" value="1"/>
</dbReference>
<evidence type="ECO:0000259" key="12">
    <source>
        <dbReference type="Pfam" id="PF12465"/>
    </source>
</evidence>
<dbReference type="InterPro" id="IPR023333">
    <property type="entry name" value="Proteasome_suB-type"/>
</dbReference>
<keyword evidence="7 11" id="KW-0539">Nucleus</keyword>
<dbReference type="Pfam" id="PF00227">
    <property type="entry name" value="Proteasome"/>
    <property type="match status" value="1"/>
</dbReference>
<dbReference type="PANTHER" id="PTHR32194:SF4">
    <property type="entry name" value="PROTEASOME SUBUNIT BETA TYPE-7"/>
    <property type="match status" value="1"/>
</dbReference>
<evidence type="ECO:0000256" key="8">
    <source>
        <dbReference type="ARBA" id="ARBA00024953"/>
    </source>
</evidence>
<dbReference type="PROSITE" id="PS51476">
    <property type="entry name" value="PROTEASOME_BETA_2"/>
    <property type="match status" value="1"/>
</dbReference>
<dbReference type="GO" id="GO:0005634">
    <property type="term" value="C:nucleus"/>
    <property type="evidence" value="ECO:0007669"/>
    <property type="project" value="UniProtKB-SubCell"/>
</dbReference>
<evidence type="ECO:0000256" key="10">
    <source>
        <dbReference type="PIRSR" id="PIRSR600243-1"/>
    </source>
</evidence>
<dbReference type="InterPro" id="IPR001353">
    <property type="entry name" value="Proteasome_sua/b"/>
</dbReference>
<comment type="catalytic activity">
    <reaction evidence="1">
        <text>Cleavage of peptide bonds with very broad specificity.</text>
        <dbReference type="EC" id="3.4.25.1"/>
    </reaction>
</comment>
<protein>
    <recommendedName>
        <fullName evidence="11">Proteasome subunit beta</fullName>
    </recommendedName>
</protein>
<dbReference type="InterPro" id="IPR016050">
    <property type="entry name" value="Proteasome_bsu_CS"/>
</dbReference>